<dbReference type="EMBL" id="MN739454">
    <property type="protein sequence ID" value="QHT05432.1"/>
    <property type="molecule type" value="Genomic_DNA"/>
</dbReference>
<organism evidence="2">
    <name type="scientific">viral metagenome</name>
    <dbReference type="NCBI Taxonomy" id="1070528"/>
    <lineage>
        <taxon>unclassified sequences</taxon>
        <taxon>metagenomes</taxon>
        <taxon>organismal metagenomes</taxon>
    </lineage>
</organism>
<evidence type="ECO:0000256" key="1">
    <source>
        <dbReference type="SAM" id="MobiDB-lite"/>
    </source>
</evidence>
<feature type="region of interest" description="Disordered" evidence="1">
    <location>
        <begin position="1"/>
        <end position="47"/>
    </location>
</feature>
<accession>A0A6C0CMT6</accession>
<evidence type="ECO:0000313" key="2">
    <source>
        <dbReference type="EMBL" id="QHT05432.1"/>
    </source>
</evidence>
<dbReference type="AlphaFoldDB" id="A0A6C0CMT6"/>
<reference evidence="2" key="1">
    <citation type="journal article" date="2020" name="Nature">
        <title>Giant virus diversity and host interactions through global metagenomics.</title>
        <authorList>
            <person name="Schulz F."/>
            <person name="Roux S."/>
            <person name="Paez-Espino D."/>
            <person name="Jungbluth S."/>
            <person name="Walsh D.A."/>
            <person name="Denef V.J."/>
            <person name="McMahon K.D."/>
            <person name="Konstantinidis K.T."/>
            <person name="Eloe-Fadrosh E.A."/>
            <person name="Kyrpides N.C."/>
            <person name="Woyke T."/>
        </authorList>
    </citation>
    <scope>NUCLEOTIDE SEQUENCE</scope>
    <source>
        <strain evidence="2">GVMAG-M-3300021375-17</strain>
    </source>
</reference>
<sequence>MSEEQRVINLDPKSLKIPDGKTRRRREPSETKIRIKSNKPERKQRASTLKRNFLNIIRANQERLLKDREKRNIHMEDKSKDNLPVKTSFEESVQFLQNLPKEPKPVFQNTSNPHSHRTFKNYHNVVSSSSSVPVNNSLSNTAINIPMNNITPQMPDDPPLSLPFLPTPPPPYGVLKNGTKPTYRTWRNLTQRAVPVISPMRREVLPSNSQINYEDQLKEKIKELSEQEQRKSFRDQERIDRLNNKHKKQKRTIRRTYRVGKSKVHPRVSILVGNKTIRNNTNLKKTELKEKPITEVKRFLRKAGFIKIGTTTPNDVLRQMYENVNMICGEVQNHNSENLLYNYFNDTEDSNFE</sequence>
<name>A0A6C0CMT6_9ZZZZ</name>
<proteinExistence type="predicted"/>
<protein>
    <submittedName>
        <fullName evidence="2">Uncharacterized protein</fullName>
    </submittedName>
</protein>
<feature type="compositionally biased region" description="Basic and acidic residues" evidence="1">
    <location>
        <begin position="13"/>
        <end position="44"/>
    </location>
</feature>